<dbReference type="GO" id="GO:0008658">
    <property type="term" value="F:penicillin binding"/>
    <property type="evidence" value="ECO:0007669"/>
    <property type="project" value="InterPro"/>
</dbReference>
<evidence type="ECO:0000256" key="3">
    <source>
        <dbReference type="ARBA" id="ARBA00007739"/>
    </source>
</evidence>
<sequence>MIRLLIHSATHYIKKWQNWICAGSLIILVIIGCRLYPHPPLQDILPVSQIVYDQQGKLLRLTLARDDRYRLWVPLAQISPSLINAVLLHEDQWFYHHFGTNPYGIARGAVVTYLLHGHRQGGSTITMQLARLLYHLNTKTPWGKAKQIYYATQLELFYSKDAILEAYLNLAPYGGNVEGIQTASLIYFNKNASELTIPEALLLAIIPQEPNLKIKCKQKDNCFITNQHLLDTRSRLYEAWKETYSIDQNLSALMQLPLPIRPTTKLPFEAPHFVEQILHTYPTQHRINSTLDLNLQHVLEQQISNFINANHQFVIRNSAALLVDTNDMSVKALVGSANYFNPAISGQINGTNIRRSPGSSLKPFIYGLGFDQGFLHPQTILYDIPMSFSGYMPENFDGHFKGPLTATIALNLSRNIPAVWVNAQLKNPDFYHFLSSANISHLKSQQYYGLSLALGGEEISMQQEATLYALLSHRGKLRPLRFLSIDPIQEGKPLLSDAARFMVLDILSQNKRPDETTSAIMSPFPIAWKTGTSSGFRDAWTAGLFSHYVLIVWVGNFDNSSNSNATGIKTAAPLFFNIIDALRPVTTTHDLAAWNPPKDLKKVQICLASGDLPNRWCPQTGYTWFIPSVSPIKVSTLHQPVKIDTLTGKVACPPYEGKQIHTEIYEFWPSEIQLLFNKAGLSYRHPPSDPTCKKEFKNTRPPHIKSPHAYQTYILRSKSEENTQNSILLTANADGNASRLYWFANNVFIGQTTPNMPIFWQPELVGKYHLSVTDDQGQSESINITVDSIQ</sequence>
<comment type="similarity">
    <text evidence="2">In the C-terminal section; belongs to the transpeptidase family.</text>
</comment>
<dbReference type="EC" id="2.4.99.28" evidence="10"/>
<keyword evidence="6" id="KW-0328">Glycosyltransferase</keyword>
<evidence type="ECO:0000313" key="17">
    <source>
        <dbReference type="Proteomes" id="UP001154255"/>
    </source>
</evidence>
<dbReference type="InterPro" id="IPR001460">
    <property type="entry name" value="PCN-bd_Tpept"/>
</dbReference>
<dbReference type="InterPro" id="IPR001264">
    <property type="entry name" value="Glyco_trans_51"/>
</dbReference>
<evidence type="ECO:0000256" key="9">
    <source>
        <dbReference type="ARBA" id="ARBA00023268"/>
    </source>
</evidence>
<proteinExistence type="inferred from homology"/>
<keyword evidence="9" id="KW-0511">Multifunctional enzyme</keyword>
<feature type="domain" description="Penicillin-binding C-terminal" evidence="14">
    <location>
        <begin position="698"/>
        <end position="784"/>
    </location>
</feature>
<comment type="similarity">
    <text evidence="3">In the N-terminal section; belongs to the glycosyltransferase 51 family.</text>
</comment>
<dbReference type="Proteomes" id="UP001154255">
    <property type="component" value="Unassembled WGS sequence"/>
</dbReference>
<feature type="domain" description="Penicillin-binding protein transpeptidase" evidence="12">
    <location>
        <begin position="319"/>
        <end position="579"/>
    </location>
</feature>
<evidence type="ECO:0000256" key="10">
    <source>
        <dbReference type="ARBA" id="ARBA00044770"/>
    </source>
</evidence>
<keyword evidence="5" id="KW-0645">Protease</keyword>
<dbReference type="InterPro" id="IPR023346">
    <property type="entry name" value="Lysozyme-like_dom_sf"/>
</dbReference>
<dbReference type="InterPro" id="IPR009647">
    <property type="entry name" value="PBP_C"/>
</dbReference>
<dbReference type="AlphaFoldDB" id="A0A9W4X9J5"/>
<evidence type="ECO:0000313" key="16">
    <source>
        <dbReference type="EMBL" id="CAI3944537.1"/>
    </source>
</evidence>
<dbReference type="GO" id="GO:0004180">
    <property type="term" value="F:carboxypeptidase activity"/>
    <property type="evidence" value="ECO:0007669"/>
    <property type="project" value="UniProtKB-KW"/>
</dbReference>
<evidence type="ECO:0000259" key="12">
    <source>
        <dbReference type="Pfam" id="PF00905"/>
    </source>
</evidence>
<keyword evidence="4 15" id="KW-0121">Carboxypeptidase</keyword>
<dbReference type="SUPFAM" id="SSF53955">
    <property type="entry name" value="Lysozyme-like"/>
    <property type="match status" value="1"/>
</dbReference>
<reference evidence="15" key="1">
    <citation type="submission" date="2022-10" db="EMBL/GenBank/DDBJ databases">
        <authorList>
            <person name="Botero Cardona J."/>
        </authorList>
    </citation>
    <scope>NUCLEOTIDE SEQUENCE</scope>
    <source>
        <strain evidence="15">LMG 31819</strain>
        <strain evidence="16">R-53529</strain>
    </source>
</reference>
<dbReference type="Gene3D" id="1.10.3810.10">
    <property type="entry name" value="Biosynthetic peptidoglycan transglycosylase-like"/>
    <property type="match status" value="1"/>
</dbReference>
<dbReference type="SUPFAM" id="SSF56601">
    <property type="entry name" value="beta-lactamase/transpeptidase-like"/>
    <property type="match status" value="1"/>
</dbReference>
<evidence type="ECO:0000256" key="8">
    <source>
        <dbReference type="ARBA" id="ARBA00022801"/>
    </source>
</evidence>
<gene>
    <name evidence="16" type="ORF">R53529_LOCUS1320</name>
    <name evidence="15" type="ORF">R53530_LOCUS1114</name>
</gene>
<keyword evidence="8" id="KW-0378">Hydrolase</keyword>
<evidence type="ECO:0000256" key="1">
    <source>
        <dbReference type="ARBA" id="ARBA00004752"/>
    </source>
</evidence>
<protein>
    <recommendedName>
        <fullName evidence="10">peptidoglycan glycosyltransferase</fullName>
        <ecNumber evidence="10">2.4.99.28</ecNumber>
    </recommendedName>
</protein>
<dbReference type="Proteomes" id="UP001154259">
    <property type="component" value="Unassembled WGS sequence"/>
</dbReference>
<dbReference type="GO" id="GO:0006508">
    <property type="term" value="P:proteolysis"/>
    <property type="evidence" value="ECO:0007669"/>
    <property type="project" value="UniProtKB-KW"/>
</dbReference>
<evidence type="ECO:0000256" key="5">
    <source>
        <dbReference type="ARBA" id="ARBA00022670"/>
    </source>
</evidence>
<evidence type="ECO:0000313" key="15">
    <source>
        <dbReference type="EMBL" id="CAI3938969.1"/>
    </source>
</evidence>
<dbReference type="InterPro" id="IPR012338">
    <property type="entry name" value="Beta-lactam/transpept-like"/>
</dbReference>
<comment type="caution">
    <text evidence="15">The sequence shown here is derived from an EMBL/GenBank/DDBJ whole genome shotgun (WGS) entry which is preliminary data.</text>
</comment>
<dbReference type="Pfam" id="PF06832">
    <property type="entry name" value="BiPBP_C"/>
    <property type="match status" value="1"/>
</dbReference>
<keyword evidence="7" id="KW-0808">Transferase</keyword>
<feature type="domain" description="Glycosyl transferase family 51" evidence="13">
    <location>
        <begin position="65"/>
        <end position="214"/>
    </location>
</feature>
<accession>A0A9W4X9J5</accession>
<dbReference type="Pfam" id="PF00912">
    <property type="entry name" value="Transgly"/>
    <property type="match status" value="1"/>
</dbReference>
<dbReference type="InterPro" id="IPR011815">
    <property type="entry name" value="PBP_1c"/>
</dbReference>
<dbReference type="EMBL" id="CAMXCS010000002">
    <property type="protein sequence ID" value="CAI3944537.1"/>
    <property type="molecule type" value="Genomic_DNA"/>
</dbReference>
<dbReference type="NCBIfam" id="TIGR02073">
    <property type="entry name" value="PBP_1c"/>
    <property type="match status" value="1"/>
</dbReference>
<evidence type="ECO:0000256" key="7">
    <source>
        <dbReference type="ARBA" id="ARBA00022679"/>
    </source>
</evidence>
<name>A0A9W4X9J5_9PROT</name>
<evidence type="ECO:0000256" key="4">
    <source>
        <dbReference type="ARBA" id="ARBA00022645"/>
    </source>
</evidence>
<evidence type="ECO:0000259" key="14">
    <source>
        <dbReference type="Pfam" id="PF06832"/>
    </source>
</evidence>
<dbReference type="GO" id="GO:0009252">
    <property type="term" value="P:peptidoglycan biosynthetic process"/>
    <property type="evidence" value="ECO:0007669"/>
    <property type="project" value="InterPro"/>
</dbReference>
<dbReference type="EMBL" id="CAMXCM010000002">
    <property type="protein sequence ID" value="CAI3938969.1"/>
    <property type="molecule type" value="Genomic_DNA"/>
</dbReference>
<evidence type="ECO:0000256" key="11">
    <source>
        <dbReference type="ARBA" id="ARBA00049902"/>
    </source>
</evidence>
<dbReference type="InterPro" id="IPR050396">
    <property type="entry name" value="Glycosyltr_51/Transpeptidase"/>
</dbReference>
<dbReference type="InterPro" id="IPR036950">
    <property type="entry name" value="PBP_transglycosylase"/>
</dbReference>
<dbReference type="PANTHER" id="PTHR32282:SF15">
    <property type="entry name" value="PENICILLIN-BINDING PROTEIN 1C"/>
    <property type="match status" value="1"/>
</dbReference>
<evidence type="ECO:0000256" key="2">
    <source>
        <dbReference type="ARBA" id="ARBA00007090"/>
    </source>
</evidence>
<keyword evidence="18" id="KW-1185">Reference proteome</keyword>
<dbReference type="Gene3D" id="3.40.710.10">
    <property type="entry name" value="DD-peptidase/beta-lactamase superfamily"/>
    <property type="match status" value="1"/>
</dbReference>
<organism evidence="15 17">
    <name type="scientific">Commensalibacter communis</name>
    <dbReference type="NCBI Taxonomy" id="2972786"/>
    <lineage>
        <taxon>Bacteria</taxon>
        <taxon>Pseudomonadati</taxon>
        <taxon>Pseudomonadota</taxon>
        <taxon>Alphaproteobacteria</taxon>
        <taxon>Acetobacterales</taxon>
        <taxon>Acetobacteraceae</taxon>
    </lineage>
</organism>
<dbReference type="GO" id="GO:0030288">
    <property type="term" value="C:outer membrane-bounded periplasmic space"/>
    <property type="evidence" value="ECO:0007669"/>
    <property type="project" value="TreeGrafter"/>
</dbReference>
<dbReference type="GO" id="GO:0008955">
    <property type="term" value="F:peptidoglycan glycosyltransferase activity"/>
    <property type="evidence" value="ECO:0007669"/>
    <property type="project" value="UniProtKB-EC"/>
</dbReference>
<dbReference type="PROSITE" id="PS51257">
    <property type="entry name" value="PROKAR_LIPOPROTEIN"/>
    <property type="match status" value="1"/>
</dbReference>
<dbReference type="Pfam" id="PF00905">
    <property type="entry name" value="Transpeptidase"/>
    <property type="match status" value="1"/>
</dbReference>
<comment type="pathway">
    <text evidence="1">Cell wall biogenesis; peptidoglycan biosynthesis.</text>
</comment>
<dbReference type="PANTHER" id="PTHR32282">
    <property type="entry name" value="BINDING PROTEIN TRANSPEPTIDASE, PUTATIVE-RELATED"/>
    <property type="match status" value="1"/>
</dbReference>
<evidence type="ECO:0000256" key="6">
    <source>
        <dbReference type="ARBA" id="ARBA00022676"/>
    </source>
</evidence>
<evidence type="ECO:0000259" key="13">
    <source>
        <dbReference type="Pfam" id="PF00912"/>
    </source>
</evidence>
<dbReference type="RefSeq" id="WP_271789752.1">
    <property type="nucleotide sequence ID" value="NZ_CAMXCM010000002.1"/>
</dbReference>
<comment type="catalytic activity">
    <reaction evidence="11">
        <text>[GlcNAc-(1-&gt;4)-Mur2Ac(oyl-L-Ala-gamma-D-Glu-L-Lys-D-Ala-D-Ala)](n)-di-trans,octa-cis-undecaprenyl diphosphate + beta-D-GlcNAc-(1-&gt;4)-Mur2Ac(oyl-L-Ala-gamma-D-Glu-L-Lys-D-Ala-D-Ala)-di-trans,octa-cis-undecaprenyl diphosphate = [GlcNAc-(1-&gt;4)-Mur2Ac(oyl-L-Ala-gamma-D-Glu-L-Lys-D-Ala-D-Ala)](n+1)-di-trans,octa-cis-undecaprenyl diphosphate + di-trans,octa-cis-undecaprenyl diphosphate + H(+)</text>
        <dbReference type="Rhea" id="RHEA:23708"/>
        <dbReference type="Rhea" id="RHEA-COMP:9602"/>
        <dbReference type="Rhea" id="RHEA-COMP:9603"/>
        <dbReference type="ChEBI" id="CHEBI:15378"/>
        <dbReference type="ChEBI" id="CHEBI:58405"/>
        <dbReference type="ChEBI" id="CHEBI:60033"/>
        <dbReference type="ChEBI" id="CHEBI:78435"/>
        <dbReference type="EC" id="2.4.99.28"/>
    </reaction>
</comment>
<evidence type="ECO:0000313" key="18">
    <source>
        <dbReference type="Proteomes" id="UP001154259"/>
    </source>
</evidence>